<gene>
    <name evidence="6" type="primary">LOC410746</name>
</gene>
<dbReference type="GO" id="GO:0016614">
    <property type="term" value="F:oxidoreductase activity, acting on CH-OH group of donors"/>
    <property type="evidence" value="ECO:0007669"/>
    <property type="project" value="InterPro"/>
</dbReference>
<evidence type="ECO:0000313" key="6">
    <source>
        <dbReference type="RefSeq" id="XP_026301241.1"/>
    </source>
</evidence>
<accession>A0A8B8HB40</accession>
<evidence type="ECO:0000313" key="4">
    <source>
        <dbReference type="EnsemblMetazoa" id="XP_026301241"/>
    </source>
</evidence>
<dbReference type="PANTHER" id="PTHR11552">
    <property type="entry name" value="GLUCOSE-METHANOL-CHOLINE GMC OXIDOREDUCTASE"/>
    <property type="match status" value="1"/>
</dbReference>
<dbReference type="AlphaFoldDB" id="A0A7M7MUM1"/>
<feature type="compositionally biased region" description="Basic and acidic residues" evidence="2">
    <location>
        <begin position="94"/>
        <end position="108"/>
    </location>
</feature>
<dbReference type="Gene3D" id="3.50.50.60">
    <property type="entry name" value="FAD/NAD(P)-binding domain"/>
    <property type="match status" value="1"/>
</dbReference>
<dbReference type="InterPro" id="IPR036188">
    <property type="entry name" value="FAD/NAD-bd_sf"/>
</dbReference>
<dbReference type="Pfam" id="PF05199">
    <property type="entry name" value="GMC_oxred_C"/>
    <property type="match status" value="1"/>
</dbReference>
<dbReference type="SUPFAM" id="SSF51905">
    <property type="entry name" value="FAD/NAD(P)-binding domain"/>
    <property type="match status" value="1"/>
</dbReference>
<evidence type="ECO:0000256" key="1">
    <source>
        <dbReference type="ARBA" id="ARBA00010790"/>
    </source>
</evidence>
<evidence type="ECO:0000259" key="3">
    <source>
        <dbReference type="PROSITE" id="PS00624"/>
    </source>
</evidence>
<dbReference type="KEGG" id="ame:410746"/>
<dbReference type="PANTHER" id="PTHR11552:SF154">
    <property type="entry name" value="FI04917P"/>
    <property type="match status" value="1"/>
</dbReference>
<dbReference type="PROSITE" id="PS00624">
    <property type="entry name" value="GMC_OXRED_2"/>
    <property type="match status" value="1"/>
</dbReference>
<dbReference type="GO" id="GO:0050660">
    <property type="term" value="F:flavin adenine dinucleotide binding"/>
    <property type="evidence" value="ECO:0007669"/>
    <property type="project" value="InterPro"/>
</dbReference>
<sequence length="800" mass="90971">MSWIPPDLATLCQPHSTVSTCQPPAFMFLALIAHLYGYSQDPFHSPSRDFDSFRPWKFDECVTSNARRSSKDTLRDNNNIENDRKGSSYGSIELSREKDNESNERETVEPSIVNFEGICNVYSPRTEIVREPLTRIYDAVRIDQERIYIPRMLNDIANAMSPIYLLTSEDQDDNSKAMERIFVDNRDENVETISSYEAWRSGASDFDQYKNFMYPKKFVDSQTRINFPEISTNFPREEYDFIIVGAGSAGCVLANRLSEVKHWKILLLEAGIEEPLVADVPAFASMLQASNIDWMYRTQPERHSCRSRRDRSCAWARGKVMGGSSTINYMIYIRGNPNDYNEWAEKGNYGWSYEEVLPYFLKSENNKDREIVKENPYYHNEGGYQSVERFPYTDINAKILLNAWQELGHVTVDANAGTQLGVMKLQMTSLHGKRESVNSAYIRPIRHKRKNLTIETQAHVTRLLTDPTTKRVTGVDYTCTSTGLSKSVLARKEVILSAGAINSPKILMLSGIGPADELKKHGIPVISDLPVGRNLQDHVTMDGLVIALNSTSTTKDNRMKKNDICYYEKTQMGPLSATGTLVCGAFLQTAFEHEHGLPDIQYAFDASNQMDFLNDPAEFGETRVEPLSYYDAINIRPILLSPRSKGFLLLNDTDPLWGPPSIYPAYFTAYPDADVMVEGIETALKLFHTTWFREYGFRLIDTPLPSCKRFIFGTREYWKCAMMEYTATIYHPVGTCKMGPDWDSEAVVDPELRVYGVAGLRVVDASIMPKIVRGNTNAPTIMIAEKASDMIKDEWLYAWK</sequence>
<dbReference type="InterPro" id="IPR007867">
    <property type="entry name" value="GMC_OxRtase_C"/>
</dbReference>
<feature type="domain" description="Glucose-methanol-choline oxidoreductase N-terminal" evidence="3">
    <location>
        <begin position="499"/>
        <end position="513"/>
    </location>
</feature>
<dbReference type="InterPro" id="IPR012132">
    <property type="entry name" value="GMC_OxRdtase"/>
</dbReference>
<dbReference type="RefSeq" id="XP_026301241.1">
    <property type="nucleotide sequence ID" value="XM_026445456.1"/>
</dbReference>
<reference evidence="6" key="2">
    <citation type="submission" date="2025-04" db="UniProtKB">
        <authorList>
            <consortium name="RefSeq"/>
        </authorList>
    </citation>
    <scope>IDENTIFICATION</scope>
    <source>
        <strain evidence="6">DH4</strain>
        <tissue evidence="6">Whole body</tissue>
    </source>
</reference>
<feature type="region of interest" description="Disordered" evidence="2">
    <location>
        <begin position="67"/>
        <end position="108"/>
    </location>
</feature>
<evidence type="ECO:0000313" key="5">
    <source>
        <dbReference type="Proteomes" id="UP000005203"/>
    </source>
</evidence>
<evidence type="ECO:0000256" key="2">
    <source>
        <dbReference type="SAM" id="MobiDB-lite"/>
    </source>
</evidence>
<name>A0A7M7MUM1_APIME</name>
<dbReference type="GeneID" id="410746"/>
<keyword evidence="5" id="KW-1185">Reference proteome</keyword>
<dbReference type="Pfam" id="PF00732">
    <property type="entry name" value="GMC_oxred_N"/>
    <property type="match status" value="1"/>
</dbReference>
<reference evidence="5" key="3">
    <citation type="submission" date="2025-05" db="UniProtKB">
        <authorList>
            <consortium name="RefSeq"/>
        </authorList>
    </citation>
    <scope>NUCLEOTIDE SEQUENCE [LARGE SCALE GENOMIC DNA]</scope>
    <source>
        <strain evidence="5">DH4</strain>
    </source>
</reference>
<dbReference type="Proteomes" id="UP000005203">
    <property type="component" value="Linkage group LG1"/>
</dbReference>
<comment type="similarity">
    <text evidence="1">Belongs to the GMC oxidoreductase family.</text>
</comment>
<dbReference type="OrthoDB" id="269227at2759"/>
<dbReference type="EnsemblMetazoa" id="XM_026445456">
    <property type="protein sequence ID" value="XP_026301241"/>
    <property type="gene ID" value="LOC410746"/>
</dbReference>
<dbReference type="InterPro" id="IPR000172">
    <property type="entry name" value="GMC_OxRdtase_N"/>
</dbReference>
<proteinExistence type="inferred from homology"/>
<organism evidence="4">
    <name type="scientific">Apis mellifera</name>
    <name type="common">Honeybee</name>
    <dbReference type="NCBI Taxonomy" id="7460"/>
    <lineage>
        <taxon>Eukaryota</taxon>
        <taxon>Metazoa</taxon>
        <taxon>Ecdysozoa</taxon>
        <taxon>Arthropoda</taxon>
        <taxon>Hexapoda</taxon>
        <taxon>Insecta</taxon>
        <taxon>Pterygota</taxon>
        <taxon>Neoptera</taxon>
        <taxon>Endopterygota</taxon>
        <taxon>Hymenoptera</taxon>
        <taxon>Apocrita</taxon>
        <taxon>Aculeata</taxon>
        <taxon>Apoidea</taxon>
        <taxon>Anthophila</taxon>
        <taxon>Apidae</taxon>
        <taxon>Apis</taxon>
    </lineage>
</organism>
<accession>A0A7M7MUM1</accession>
<reference evidence="4" key="1">
    <citation type="submission" date="2021-01" db="UniProtKB">
        <authorList>
            <consortium name="EnsemblMetazoa"/>
        </authorList>
    </citation>
    <scope>IDENTIFICATION</scope>
    <source>
        <strain evidence="4">DH4</strain>
    </source>
</reference>
<dbReference type="SUPFAM" id="SSF54373">
    <property type="entry name" value="FAD-linked reductases, C-terminal domain"/>
    <property type="match status" value="1"/>
</dbReference>
<dbReference type="Gene3D" id="3.30.560.10">
    <property type="entry name" value="Glucose Oxidase, domain 3"/>
    <property type="match status" value="1"/>
</dbReference>
<protein>
    <submittedName>
        <fullName evidence="6">Glucose dehydrogenase [FAD, quinone]</fullName>
    </submittedName>
</protein>